<evidence type="ECO:0008006" key="4">
    <source>
        <dbReference type="Google" id="ProtNLM"/>
    </source>
</evidence>
<dbReference type="Proteomes" id="UP001331561">
    <property type="component" value="Unassembled WGS sequence"/>
</dbReference>
<dbReference type="EMBL" id="JAYXHS010000002">
    <property type="protein sequence ID" value="MEC5386456.1"/>
    <property type="molecule type" value="Genomic_DNA"/>
</dbReference>
<keyword evidence="1" id="KW-0732">Signal</keyword>
<proteinExistence type="predicted"/>
<feature type="signal peptide" evidence="1">
    <location>
        <begin position="1"/>
        <end position="20"/>
    </location>
</feature>
<accession>A0ABU6K4X0</accession>
<evidence type="ECO:0000313" key="3">
    <source>
        <dbReference type="Proteomes" id="UP001331561"/>
    </source>
</evidence>
<keyword evidence="3" id="KW-1185">Reference proteome</keyword>
<reference evidence="2 3" key="1">
    <citation type="submission" date="2024-01" db="EMBL/GenBank/DDBJ databases">
        <title>Uliginosibacterium soil sp. nov.</title>
        <authorList>
            <person name="Lv Y."/>
        </authorList>
    </citation>
    <scope>NUCLEOTIDE SEQUENCE [LARGE SCALE GENOMIC DNA]</scope>
    <source>
        <strain evidence="2 3">H3</strain>
    </source>
</reference>
<evidence type="ECO:0000313" key="2">
    <source>
        <dbReference type="EMBL" id="MEC5386456.1"/>
    </source>
</evidence>
<sequence>MQFLRRLFFFALLLTTHAHAAESVSLRVMALPDNRHLYYTKLLEAALRNAGYEPRFEWIATAPQARIWRMLSDNDISLMWGVQTTERDTQFASVTNNLTNGLIGQRVFLVKQGQEGAYASVRSLDDLRALGKVGGVGTGWFDAELWQLNKLPVLVKAGDWRLLFRMVASGDRNVDYVVRGINEIVNEARDHPGLAIESHLILMHDRDMRFYLSPAATRYKSIIERALAQADLDGLKKRTIAQYILPELETLQLDKRVKLKLVTPAP</sequence>
<organism evidence="2 3">
    <name type="scientific">Uliginosibacterium silvisoli</name>
    <dbReference type="NCBI Taxonomy" id="3114758"/>
    <lineage>
        <taxon>Bacteria</taxon>
        <taxon>Pseudomonadati</taxon>
        <taxon>Pseudomonadota</taxon>
        <taxon>Betaproteobacteria</taxon>
        <taxon>Rhodocyclales</taxon>
        <taxon>Zoogloeaceae</taxon>
        <taxon>Uliginosibacterium</taxon>
    </lineage>
</organism>
<evidence type="ECO:0000256" key="1">
    <source>
        <dbReference type="SAM" id="SignalP"/>
    </source>
</evidence>
<dbReference type="RefSeq" id="WP_327599422.1">
    <property type="nucleotide sequence ID" value="NZ_JAYXHS010000002.1"/>
</dbReference>
<feature type="chain" id="PRO_5046984459" description="Solute-binding protein family 3/N-terminal domain-containing protein" evidence="1">
    <location>
        <begin position="21"/>
        <end position="266"/>
    </location>
</feature>
<comment type="caution">
    <text evidence="2">The sequence shown here is derived from an EMBL/GenBank/DDBJ whole genome shotgun (WGS) entry which is preliminary data.</text>
</comment>
<gene>
    <name evidence="2" type="ORF">VVD49_12030</name>
</gene>
<dbReference type="SUPFAM" id="SSF53850">
    <property type="entry name" value="Periplasmic binding protein-like II"/>
    <property type="match status" value="1"/>
</dbReference>
<protein>
    <recommendedName>
        <fullName evidence="4">Solute-binding protein family 3/N-terminal domain-containing protein</fullName>
    </recommendedName>
</protein>
<name>A0ABU6K4X0_9RHOO</name>